<dbReference type="CDD" id="cd16429">
    <property type="entry name" value="VirB10"/>
    <property type="match status" value="1"/>
</dbReference>
<dbReference type="GeneID" id="29673019"/>
<feature type="coiled-coil region" evidence="6">
    <location>
        <begin position="171"/>
        <end position="210"/>
    </location>
</feature>
<dbReference type="AlphaFoldDB" id="D1AV81"/>
<evidence type="ECO:0000256" key="4">
    <source>
        <dbReference type="ARBA" id="ARBA00022989"/>
    </source>
</evidence>
<evidence type="ECO:0000313" key="9">
    <source>
        <dbReference type="Proteomes" id="UP000002072"/>
    </source>
</evidence>
<dbReference type="GO" id="GO:0016020">
    <property type="term" value="C:membrane"/>
    <property type="evidence" value="ECO:0007669"/>
    <property type="project" value="UniProtKB-SubCell"/>
</dbReference>
<dbReference type="Proteomes" id="UP000002072">
    <property type="component" value="Chromosome"/>
</dbReference>
<dbReference type="eggNOG" id="COG2948">
    <property type="taxonomic scope" value="Bacteria"/>
</dbReference>
<keyword evidence="9" id="KW-1185">Reference proteome</keyword>
<evidence type="ECO:0000256" key="2">
    <source>
        <dbReference type="ARBA" id="ARBA00010265"/>
    </source>
</evidence>
<evidence type="ECO:0000256" key="1">
    <source>
        <dbReference type="ARBA" id="ARBA00004167"/>
    </source>
</evidence>
<name>D1AV81_STRM9</name>
<evidence type="ECO:0000256" key="5">
    <source>
        <dbReference type="ARBA" id="ARBA00023136"/>
    </source>
</evidence>
<gene>
    <name evidence="8" type="ordered locus">Smon_1186</name>
</gene>
<dbReference type="InterPro" id="IPR042217">
    <property type="entry name" value="T4SS_VirB10/TrbI"/>
</dbReference>
<dbReference type="KEGG" id="smf:Smon_1186"/>
<keyword evidence="6" id="KW-0175">Coiled coil</keyword>
<reference evidence="8 9" key="1">
    <citation type="journal article" date="2009" name="Stand. Genomic Sci.">
        <title>Complete genome sequence of Streptobacillus moniliformis type strain (9901T).</title>
        <authorList>
            <person name="Nolan M."/>
            <person name="Gronow S."/>
            <person name="Lapidus A."/>
            <person name="Ivanova N."/>
            <person name="Copeland A."/>
            <person name="Lucas S."/>
            <person name="Del Rio T.G."/>
            <person name="Chen F."/>
            <person name="Tice H."/>
            <person name="Pitluck S."/>
            <person name="Cheng J.F."/>
            <person name="Sims D."/>
            <person name="Meincke L."/>
            <person name="Bruce D."/>
            <person name="Goodwin L."/>
            <person name="Brettin T."/>
            <person name="Han C."/>
            <person name="Detter J.C."/>
            <person name="Ovchinikova G."/>
            <person name="Pati A."/>
            <person name="Mavromatis K."/>
            <person name="Mikhailova N."/>
            <person name="Chen A."/>
            <person name="Palaniappan K."/>
            <person name="Land M."/>
            <person name="Hauser L."/>
            <person name="Chang Y.J."/>
            <person name="Jeffries C.D."/>
            <person name="Rohde M."/>
            <person name="Sproer C."/>
            <person name="Goker M."/>
            <person name="Bristow J."/>
            <person name="Eisen J.A."/>
            <person name="Markowitz V."/>
            <person name="Hugenholtz P."/>
            <person name="Kyrpides N.C."/>
            <person name="Klenk H.P."/>
            <person name="Chain P."/>
        </authorList>
    </citation>
    <scope>NUCLEOTIDE SEQUENCE [LARGE SCALE GENOMIC DNA]</scope>
    <source>
        <strain evidence="9">ATCC 14647 / DSM 12112 / NCTC 10651 / 9901</strain>
    </source>
</reference>
<dbReference type="OrthoDB" id="9807354at2"/>
<dbReference type="Gene3D" id="2.40.128.260">
    <property type="entry name" value="Type IV secretion system, VirB10/TraB/TrbI"/>
    <property type="match status" value="1"/>
</dbReference>
<keyword evidence="5 7" id="KW-0472">Membrane</keyword>
<comment type="subcellular location">
    <subcellularLocation>
        <location evidence="1">Membrane</location>
        <topology evidence="1">Single-pass membrane protein</topology>
    </subcellularLocation>
</comment>
<evidence type="ECO:0000256" key="7">
    <source>
        <dbReference type="SAM" id="Phobius"/>
    </source>
</evidence>
<proteinExistence type="inferred from homology"/>
<dbReference type="InterPro" id="IPR005498">
    <property type="entry name" value="T4SS_VirB10/TraB/TrbI"/>
</dbReference>
<sequence>MKEKNIAISVLERMNYHLDILNNQMYNVSDEEISEVKANLILDTEELVDNIKKMEEIVNKVNQNNENKTLEKENIKEEIIREEKTNSLKNLKILFGIIALILLSIVSITIYKNVPKIEEVEEIEIADPNSFRITENDTTDEDKPFEKIEDIEDTNFEKIIEDTIKDKDKKHEEVNLEKNISEAEVSNLDENRVEKDHEELDRAIAELENRSHVNEVLGKKNSVEGLTFIRKSKENDDKKKEITRNRYKLNEEVENKVENIIDRKNKIASSFNDYLVQQGSVIPAIFLTEVNTDLPGSVLAQVRENVYDSRTGNYLLIPKGSKLYGRYESNVSKGQTRVFMVWDKLSLPNGKYIELSEFHAGDNLGNSGVSDKTNNHTWSLIGNAVLSSVLNFTDTLASGVSFNLGGLKIGLNGQSKDGKDTSPFKEVTSHLVKKEVERQPTITIRRGYKFNIIVNGDMELEKYKY</sequence>
<dbReference type="HOGENOM" id="CLU_587817_0_0_0"/>
<keyword evidence="4 7" id="KW-1133">Transmembrane helix</keyword>
<feature type="transmembrane region" description="Helical" evidence="7">
    <location>
        <begin position="91"/>
        <end position="111"/>
    </location>
</feature>
<evidence type="ECO:0000313" key="8">
    <source>
        <dbReference type="EMBL" id="ACZ01641.1"/>
    </source>
</evidence>
<evidence type="ECO:0000256" key="3">
    <source>
        <dbReference type="ARBA" id="ARBA00022692"/>
    </source>
</evidence>
<dbReference type="Pfam" id="PF03743">
    <property type="entry name" value="TrbI"/>
    <property type="match status" value="1"/>
</dbReference>
<protein>
    <submittedName>
        <fullName evidence="8">Conjugation TrbI family protein</fullName>
    </submittedName>
</protein>
<keyword evidence="3 7" id="KW-0812">Transmembrane</keyword>
<dbReference type="EMBL" id="CP001779">
    <property type="protein sequence ID" value="ACZ01641.1"/>
    <property type="molecule type" value="Genomic_DNA"/>
</dbReference>
<evidence type="ECO:0000256" key="6">
    <source>
        <dbReference type="SAM" id="Coils"/>
    </source>
</evidence>
<dbReference type="RefSeq" id="WP_012859188.1">
    <property type="nucleotide sequence ID" value="NC_013515.1"/>
</dbReference>
<accession>D1AV81</accession>
<comment type="similarity">
    <text evidence="2">Belongs to the TrbI/VirB10 family.</text>
</comment>
<organism evidence="8 9">
    <name type="scientific">Streptobacillus moniliformis (strain ATCC 14647 / DSM 12112 / NCTC 10651 / 9901)</name>
    <dbReference type="NCBI Taxonomy" id="519441"/>
    <lineage>
        <taxon>Bacteria</taxon>
        <taxon>Fusobacteriati</taxon>
        <taxon>Fusobacteriota</taxon>
        <taxon>Fusobacteriia</taxon>
        <taxon>Fusobacteriales</taxon>
        <taxon>Leptotrichiaceae</taxon>
        <taxon>Streptobacillus</taxon>
    </lineage>
</organism>
<feature type="coiled-coil region" evidence="6">
    <location>
        <begin position="44"/>
        <end position="85"/>
    </location>
</feature>
<dbReference type="STRING" id="519441.Smon_1186"/>